<dbReference type="PANTHER" id="PTHR47331:SF1">
    <property type="entry name" value="GAG-LIKE PROTEIN"/>
    <property type="match status" value="1"/>
</dbReference>
<keyword evidence="1" id="KW-1185">Reference proteome</keyword>
<dbReference type="InterPro" id="IPR005312">
    <property type="entry name" value="DUF1759"/>
</dbReference>
<dbReference type="Proteomes" id="UP000050792">
    <property type="component" value="Unassembled WGS sequence"/>
</dbReference>
<name>A0AA85G9E1_9TREM</name>
<dbReference type="InterPro" id="IPR043128">
    <property type="entry name" value="Rev_trsase/Diguanyl_cyclase"/>
</dbReference>
<dbReference type="Pfam" id="PF03564">
    <property type="entry name" value="DUF1759"/>
    <property type="match status" value="1"/>
</dbReference>
<reference evidence="1" key="1">
    <citation type="submission" date="2022-06" db="EMBL/GenBank/DDBJ databases">
        <authorList>
            <person name="Berger JAMES D."/>
            <person name="Berger JAMES D."/>
        </authorList>
    </citation>
    <scope>NUCLEOTIDE SEQUENCE [LARGE SCALE GENOMIC DNA]</scope>
</reference>
<proteinExistence type="predicted"/>
<dbReference type="Gene3D" id="3.10.10.10">
    <property type="entry name" value="HIV Type 1 Reverse Transcriptase, subunit A, domain 1"/>
    <property type="match status" value="1"/>
</dbReference>
<dbReference type="InterPro" id="IPR043502">
    <property type="entry name" value="DNA/RNA_pol_sf"/>
</dbReference>
<evidence type="ECO:0008006" key="3">
    <source>
        <dbReference type="Google" id="ProtNLM"/>
    </source>
</evidence>
<dbReference type="AlphaFoldDB" id="A0AA85G9E1"/>
<dbReference type="Gene3D" id="3.30.70.270">
    <property type="match status" value="1"/>
</dbReference>
<dbReference type="WBParaSite" id="SRDH1_8470.1">
    <property type="protein sequence ID" value="SRDH1_8470.1"/>
    <property type="gene ID" value="SRDH1_8470"/>
</dbReference>
<dbReference type="SUPFAM" id="SSF56672">
    <property type="entry name" value="DNA/RNA polymerases"/>
    <property type="match status" value="1"/>
</dbReference>
<accession>A0AA85G9E1</accession>
<sequence length="979" mass="112006">MASNKYYDPDDIPELSPHRLGVYDEDQLEKDKPETNSMIELELARLRITQLEKLRRQGSEGFGRSINNSEDVILKNLYLPKREILRFDGTPINYWNFIRNFEECIGCGNIGFRAKLNYLIQYCDGEAKAAILHCAILEPEIGYHQALKLLEETFGQKHIIARTFIDNLLNFPNIKRNQPVGLRKLSREMQACCLTLEQMNYVSDLNSTRTIEAMVLKLPTHVQQKWLKTAYKIIRGGREPLFADLTAFVKEQADMANTRYGLLVNRGSNSDNRDVGVLKGRISSDYNAARISYASINDDNVPSLSSFCLECSGNHSIDQCQKFQDKNVRERKEFVLRHKLCNVCLKANHVAKNCRSPRSCVVEGCSWRHHTLLHEKQEEQRDSNSDVYINTQFCTEGSVKRMHRPVAFEVVPVWLKNGEKIIQTCALLDSGSDASLIVDDLAKELSLEGKPKTVSLKTIDNESSLISKEVDVELHSIDFSSSVKVQKVLTVKKLPSVHRTVLTANQMATWSHLKDISFPRVKNAKVKLLIGCNVPNVHEMKEIKTGNTNEPSAVRTLLGWTLFGPYGELHGKKRVLNYLSDKEELEDKFEQLYSTEFKDPFSCTTPMAVEDRIALSAISNSVQRLSWHYQIALPWRHEHKLPNNKKLAERRLSCLKGRLIRDTKFLQDYTSTMTQYIERDYAEKVNDNHVDGRIWYLSHHPVFHPKKPNKLRIVFDCASQYAGTSLNKNFYSGPDLVNNLVDVFTRFQQRPISRTADIEAMFHQVVVPMHDRDALRYLWWPGGDLEKKSEIYRMKVYLFGATSLPCSVTFALQKTISDNLDKFPRVVTQLAKGQFYVDDLLISMDAIEEAKLTYSHLKGLISLGGYNLTKWTSNNIEVLEFDPEEDRTEGNVTVCESNGTSKRTLGIEWNIRTEESCFKVREYHGNLTRRNILSYVASIRDPVGLIASIILPAKMTLSAEIRPGRKVTHRLSSEVEHLA</sequence>
<organism evidence="1 2">
    <name type="scientific">Schistosoma rodhaini</name>
    <dbReference type="NCBI Taxonomy" id="6188"/>
    <lineage>
        <taxon>Eukaryota</taxon>
        <taxon>Metazoa</taxon>
        <taxon>Spiralia</taxon>
        <taxon>Lophotrochozoa</taxon>
        <taxon>Platyhelminthes</taxon>
        <taxon>Trematoda</taxon>
        <taxon>Digenea</taxon>
        <taxon>Strigeidida</taxon>
        <taxon>Schistosomatoidea</taxon>
        <taxon>Schistosomatidae</taxon>
        <taxon>Schistosoma</taxon>
    </lineage>
</organism>
<protein>
    <recommendedName>
        <fullName evidence="3">Reverse transcriptase domain-containing protein</fullName>
    </recommendedName>
</protein>
<evidence type="ECO:0000313" key="2">
    <source>
        <dbReference type="WBParaSite" id="SRDH1_8470.1"/>
    </source>
</evidence>
<evidence type="ECO:0000313" key="1">
    <source>
        <dbReference type="Proteomes" id="UP000050792"/>
    </source>
</evidence>
<reference evidence="2" key="2">
    <citation type="submission" date="2023-11" db="UniProtKB">
        <authorList>
            <consortium name="WormBaseParasite"/>
        </authorList>
    </citation>
    <scope>IDENTIFICATION</scope>
</reference>
<dbReference type="PANTHER" id="PTHR47331">
    <property type="entry name" value="PHD-TYPE DOMAIN-CONTAINING PROTEIN"/>
    <property type="match status" value="1"/>
</dbReference>